<sequence>DELQEMKDQMGQFASYAAQMERQNQQLTEQVAMLLNTLHARSGEFIPKESPQHPHPRPSLARFEGAGMEEQKRAMNRSRSPMTRSTPEGAKKPKHDHLPVEDPVNHAEVKHLLTGVSEEAQRYFLKNMQNEPEKFPTMTKVRELIQQIKGAEQNYRETLLTEEGNGLKRSLALVPFGAPGRLLAGRPPGTGDTSEGIISDGMDVPVPGAALSDLDA</sequence>
<evidence type="ECO:0000313" key="2">
    <source>
        <dbReference type="EMBL" id="CAK9102024.1"/>
    </source>
</evidence>
<comment type="caution">
    <text evidence="2">The sequence shown here is derived from an EMBL/GenBank/DDBJ whole genome shotgun (WGS) entry which is preliminary data.</text>
</comment>
<dbReference type="EMBL" id="CAXAMM010041947">
    <property type="protein sequence ID" value="CAK9102024.1"/>
    <property type="molecule type" value="Genomic_DNA"/>
</dbReference>
<gene>
    <name evidence="2" type="ORF">SCF082_LOCUS47691</name>
</gene>
<keyword evidence="3" id="KW-1185">Reference proteome</keyword>
<feature type="non-terminal residue" evidence="2">
    <location>
        <position position="1"/>
    </location>
</feature>
<feature type="region of interest" description="Disordered" evidence="1">
    <location>
        <begin position="179"/>
        <end position="216"/>
    </location>
</feature>
<dbReference type="Proteomes" id="UP001642464">
    <property type="component" value="Unassembled WGS sequence"/>
</dbReference>
<protein>
    <submittedName>
        <fullName evidence="2">Uncharacterized protein</fullName>
    </submittedName>
</protein>
<evidence type="ECO:0000313" key="3">
    <source>
        <dbReference type="Proteomes" id="UP001642464"/>
    </source>
</evidence>
<proteinExistence type="predicted"/>
<evidence type="ECO:0000256" key="1">
    <source>
        <dbReference type="SAM" id="MobiDB-lite"/>
    </source>
</evidence>
<name>A0ABP0RP00_9DINO</name>
<feature type="region of interest" description="Disordered" evidence="1">
    <location>
        <begin position="44"/>
        <end position="102"/>
    </location>
</feature>
<reference evidence="2 3" key="1">
    <citation type="submission" date="2024-02" db="EMBL/GenBank/DDBJ databases">
        <authorList>
            <person name="Chen Y."/>
            <person name="Shah S."/>
            <person name="Dougan E. K."/>
            <person name="Thang M."/>
            <person name="Chan C."/>
        </authorList>
    </citation>
    <scope>NUCLEOTIDE SEQUENCE [LARGE SCALE GENOMIC DNA]</scope>
</reference>
<feature type="compositionally biased region" description="Polar residues" evidence="1">
    <location>
        <begin position="77"/>
        <end position="86"/>
    </location>
</feature>
<organism evidence="2 3">
    <name type="scientific">Durusdinium trenchii</name>
    <dbReference type="NCBI Taxonomy" id="1381693"/>
    <lineage>
        <taxon>Eukaryota</taxon>
        <taxon>Sar</taxon>
        <taxon>Alveolata</taxon>
        <taxon>Dinophyceae</taxon>
        <taxon>Suessiales</taxon>
        <taxon>Symbiodiniaceae</taxon>
        <taxon>Durusdinium</taxon>
    </lineage>
</organism>
<accession>A0ABP0RP00</accession>